<dbReference type="PROSITE" id="PS51123">
    <property type="entry name" value="OMPA_2"/>
    <property type="match status" value="1"/>
</dbReference>
<evidence type="ECO:0000256" key="1">
    <source>
        <dbReference type="ARBA" id="ARBA00004442"/>
    </source>
</evidence>
<dbReference type="EMBL" id="JAHCLR010000003">
    <property type="protein sequence ID" value="MBS9532312.1"/>
    <property type="molecule type" value="Genomic_DNA"/>
</dbReference>
<evidence type="ECO:0000256" key="2">
    <source>
        <dbReference type="ARBA" id="ARBA00023136"/>
    </source>
</evidence>
<dbReference type="Pfam" id="PF00691">
    <property type="entry name" value="OmpA"/>
    <property type="match status" value="1"/>
</dbReference>
<keyword evidence="2 4" id="KW-0472">Membrane</keyword>
<evidence type="ECO:0000313" key="6">
    <source>
        <dbReference type="EMBL" id="MBS9532312.1"/>
    </source>
</evidence>
<dbReference type="InterPro" id="IPR006690">
    <property type="entry name" value="OMPA-like_CS"/>
</dbReference>
<dbReference type="PRINTS" id="PR01021">
    <property type="entry name" value="OMPADOMAIN"/>
</dbReference>
<proteinExistence type="predicted"/>
<dbReference type="Proteomes" id="UP001519535">
    <property type="component" value="Unassembled WGS sequence"/>
</dbReference>
<keyword evidence="7" id="KW-1185">Reference proteome</keyword>
<evidence type="ECO:0000256" key="4">
    <source>
        <dbReference type="PROSITE-ProRule" id="PRU00473"/>
    </source>
</evidence>
<dbReference type="InterPro" id="IPR054121">
    <property type="entry name" value="ArfA_BON-like"/>
</dbReference>
<evidence type="ECO:0000256" key="3">
    <source>
        <dbReference type="ARBA" id="ARBA00023237"/>
    </source>
</evidence>
<organism evidence="6 7">
    <name type="scientific">Mycolicibacter acidiphilus</name>
    <dbReference type="NCBI Taxonomy" id="2835306"/>
    <lineage>
        <taxon>Bacteria</taxon>
        <taxon>Bacillati</taxon>
        <taxon>Actinomycetota</taxon>
        <taxon>Actinomycetes</taxon>
        <taxon>Mycobacteriales</taxon>
        <taxon>Mycobacteriaceae</taxon>
        <taxon>Mycolicibacter</taxon>
    </lineage>
</organism>
<dbReference type="InterPro" id="IPR036737">
    <property type="entry name" value="OmpA-like_sf"/>
</dbReference>
<dbReference type="PANTHER" id="PTHR30329">
    <property type="entry name" value="STATOR ELEMENT OF FLAGELLAR MOTOR COMPLEX"/>
    <property type="match status" value="1"/>
</dbReference>
<gene>
    <name evidence="6" type="ORF">KIH27_01770</name>
</gene>
<protein>
    <submittedName>
        <fullName evidence="6">OmpA family protein</fullName>
    </submittedName>
</protein>
<comment type="caution">
    <text evidence="6">The sequence shown here is derived from an EMBL/GenBank/DDBJ whole genome shotgun (WGS) entry which is preliminary data.</text>
</comment>
<accession>A0ABS5RDF0</accession>
<dbReference type="InterPro" id="IPR006665">
    <property type="entry name" value="OmpA-like"/>
</dbReference>
<sequence length="291" mass="29469">MIGQGMTDRSELDAHGSDLSVPSLTVPSASVPARPGLSFAPLSILRNGHVVTLNGDLPDIASRTALLDMLQGVFGGGVSLVDNLNIKAGVATPDIASLMSVFKAAASISDFKFKINGDAVTLLGSDAAAADRAAVEAAARAAWPNLKLSNEIQTPTATAQTPGPSAPSPTGDCANLQSDINALMSAPVTFVTNGHTLTPSAQQQLSRVAEKLNGCHSGHVAVSGYTDNTGNDAVNVPLSANRAKSVADFLVAHGVPAGSVTSNGFGSADPVASNATPDGRAQNRRVVITVN</sequence>
<dbReference type="InterPro" id="IPR050330">
    <property type="entry name" value="Bact_OuterMem_StrucFunc"/>
</dbReference>
<dbReference type="SUPFAM" id="SSF103088">
    <property type="entry name" value="OmpA-like"/>
    <property type="match status" value="1"/>
</dbReference>
<comment type="subcellular location">
    <subcellularLocation>
        <location evidence="1">Cell outer membrane</location>
    </subcellularLocation>
</comment>
<evidence type="ECO:0000259" key="5">
    <source>
        <dbReference type="PROSITE" id="PS51123"/>
    </source>
</evidence>
<dbReference type="PANTHER" id="PTHR30329:SF21">
    <property type="entry name" value="LIPOPROTEIN YIAD-RELATED"/>
    <property type="match status" value="1"/>
</dbReference>
<feature type="domain" description="OmpA-like" evidence="5">
    <location>
        <begin position="177"/>
        <end position="291"/>
    </location>
</feature>
<dbReference type="Pfam" id="PF21923">
    <property type="entry name" value="BON_like"/>
    <property type="match status" value="1"/>
</dbReference>
<dbReference type="Gene3D" id="3.40.1520.20">
    <property type="match status" value="1"/>
</dbReference>
<dbReference type="CDD" id="cd07185">
    <property type="entry name" value="OmpA_C-like"/>
    <property type="match status" value="1"/>
</dbReference>
<name>A0ABS5RDF0_9MYCO</name>
<dbReference type="PROSITE" id="PS01068">
    <property type="entry name" value="OMPA_1"/>
    <property type="match status" value="1"/>
</dbReference>
<dbReference type="InterPro" id="IPR006664">
    <property type="entry name" value="OMP_bac"/>
</dbReference>
<reference evidence="6 7" key="1">
    <citation type="submission" date="2021-05" db="EMBL/GenBank/DDBJ databases">
        <title>Mycobacterium acidophilum sp. nov., an extremely acid-tolerant member of the genus Mycobacterium.</title>
        <authorList>
            <person name="Xia J."/>
        </authorList>
    </citation>
    <scope>NUCLEOTIDE SEQUENCE [LARGE SCALE GENOMIC DNA]</scope>
    <source>
        <strain evidence="6 7">M1</strain>
    </source>
</reference>
<evidence type="ECO:0000313" key="7">
    <source>
        <dbReference type="Proteomes" id="UP001519535"/>
    </source>
</evidence>
<keyword evidence="3" id="KW-0998">Cell outer membrane</keyword>
<dbReference type="Gene3D" id="3.30.1330.60">
    <property type="entry name" value="OmpA-like domain"/>
    <property type="match status" value="1"/>
</dbReference>